<feature type="compositionally biased region" description="Polar residues" evidence="1">
    <location>
        <begin position="552"/>
        <end position="566"/>
    </location>
</feature>
<accession>A0AAV9NFN6</accession>
<feature type="region of interest" description="Disordered" evidence="1">
    <location>
        <begin position="524"/>
        <end position="603"/>
    </location>
</feature>
<dbReference type="AlphaFoldDB" id="A0AAV9NFN6"/>
<dbReference type="PANTHER" id="PTHR39601:SF1">
    <property type="entry name" value="CHORIOGENIN HMINOR"/>
    <property type="match status" value="1"/>
</dbReference>
<feature type="region of interest" description="Disordered" evidence="1">
    <location>
        <begin position="664"/>
        <end position="737"/>
    </location>
</feature>
<keyword evidence="4" id="KW-1185">Reference proteome</keyword>
<reference evidence="3 4" key="1">
    <citation type="submission" date="2023-08" db="EMBL/GenBank/DDBJ databases">
        <title>Black Yeasts Isolated from many extreme environments.</title>
        <authorList>
            <person name="Coleine C."/>
            <person name="Stajich J.E."/>
            <person name="Selbmann L."/>
        </authorList>
    </citation>
    <scope>NUCLEOTIDE SEQUENCE [LARGE SCALE GENOMIC DNA]</scope>
    <source>
        <strain evidence="3 4">CCFEE 5792</strain>
    </source>
</reference>
<feature type="domain" description="DUF8004" evidence="2">
    <location>
        <begin position="174"/>
        <end position="262"/>
    </location>
</feature>
<comment type="caution">
    <text evidence="3">The sequence shown here is derived from an EMBL/GenBank/DDBJ whole genome shotgun (WGS) entry which is preliminary data.</text>
</comment>
<dbReference type="RefSeq" id="XP_064708075.1">
    <property type="nucleotide sequence ID" value="XM_064856175.1"/>
</dbReference>
<name>A0AAV9NFN6_9EURO</name>
<dbReference type="Proteomes" id="UP001358417">
    <property type="component" value="Unassembled WGS sequence"/>
</dbReference>
<evidence type="ECO:0000313" key="4">
    <source>
        <dbReference type="Proteomes" id="UP001358417"/>
    </source>
</evidence>
<evidence type="ECO:0000313" key="3">
    <source>
        <dbReference type="EMBL" id="KAK5056105.1"/>
    </source>
</evidence>
<dbReference type="GeneID" id="89980800"/>
<dbReference type="EMBL" id="JAVRRD010000008">
    <property type="protein sequence ID" value="KAK5056105.1"/>
    <property type="molecule type" value="Genomic_DNA"/>
</dbReference>
<proteinExistence type="predicted"/>
<evidence type="ECO:0000256" key="1">
    <source>
        <dbReference type="SAM" id="MobiDB-lite"/>
    </source>
</evidence>
<dbReference type="InterPro" id="IPR058317">
    <property type="entry name" value="DUF8004"/>
</dbReference>
<gene>
    <name evidence="3" type="ORF">LTR84_012658</name>
</gene>
<feature type="compositionally biased region" description="Low complexity" evidence="1">
    <location>
        <begin position="684"/>
        <end position="720"/>
    </location>
</feature>
<sequence length="808" mass="90323">MRRVQGRVTRDDVRSAGLRRWDGRSRTTTDWINIFHEPELCWPTGDCFVYLREPGQSSRGPAFRVHTSFLRIKGFDALVDRCVVRNSIHVDSECVMPNCPGCDPSISLQELYIPAPSGAGLEEVFNHHITTRNFFAWLYNRPLAGRTLGQALVDLKERIDVYRPEGFDQNKLEVISFAENQRYLDFRECVDHALAALYLAERIQIEDLWIDSFAHCVGMSHRGLRSSIEYAVVNAKSKTVINRARLEMDLRLDRVNKSIVNFFENDVSGSFLGLPQPARDHLDRFRTFLKNFYSEQHGGSWPPEDFEVEAVQQAIYGRVFSDFQNLYQHLVDPESSNTLAENDISKSGGVCALQNIQAFDTKHKYEPLAQPLPLLPKIVEPANAPRTKNQRRKSWNPIQWRKAEKEARKTQNKEALIAASNRDFLLMECPLVRSYTDFEIKTVDDDLEGLSAVEGRKVRWILVYAVLQVFHSIAQPPKQVRNAANLSYSLCCHAPEQMPWQQNIPQNVGASASTMYLTPDTGYSHTNTSTSSVGGTVKRGRSDKTRRLTLPANFQGSLKASLSTKTDPGKRSSSLRRFVTRKTLTSTEEMPTRSTKPTKPTKKPSFCEIYIEGYGNGLNKIVGNSTGSSTTDAVAYTAEPQELGSSDAERLLFFPHEIQSETVHELATNETPDRHSLAEEEEVAAGASSTSDDSPTTPPGMSRESSSSSISSTWSKTSPHSGDEHGPVTPSSSRGRARTCTLKEILQMNSVSKRPVSVSEEAMMGMSDVKIVDVDAIQMPLVHFNTQTWDVVLGTRPSTAPAQPLAVA</sequence>
<protein>
    <recommendedName>
        <fullName evidence="2">DUF8004 domain-containing protein</fullName>
    </recommendedName>
</protein>
<evidence type="ECO:0000259" key="2">
    <source>
        <dbReference type="Pfam" id="PF26013"/>
    </source>
</evidence>
<dbReference type="PANTHER" id="PTHR39601">
    <property type="entry name" value="CHORIOGENIN HMINOR"/>
    <property type="match status" value="1"/>
</dbReference>
<organism evidence="3 4">
    <name type="scientific">Exophiala bonariae</name>
    <dbReference type="NCBI Taxonomy" id="1690606"/>
    <lineage>
        <taxon>Eukaryota</taxon>
        <taxon>Fungi</taxon>
        <taxon>Dikarya</taxon>
        <taxon>Ascomycota</taxon>
        <taxon>Pezizomycotina</taxon>
        <taxon>Eurotiomycetes</taxon>
        <taxon>Chaetothyriomycetidae</taxon>
        <taxon>Chaetothyriales</taxon>
        <taxon>Herpotrichiellaceae</taxon>
        <taxon>Exophiala</taxon>
    </lineage>
</organism>
<dbReference type="Pfam" id="PF26013">
    <property type="entry name" value="DUF8004"/>
    <property type="match status" value="1"/>
</dbReference>